<dbReference type="Proteomes" id="UP000028878">
    <property type="component" value="Unassembled WGS sequence"/>
</dbReference>
<dbReference type="InterPro" id="IPR036182">
    <property type="entry name" value="PCuAC_sf"/>
</dbReference>
<organism evidence="2 3">
    <name type="scientific">Hydrogenophaga intermedia</name>
    <dbReference type="NCBI Taxonomy" id="65786"/>
    <lineage>
        <taxon>Bacteria</taxon>
        <taxon>Pseudomonadati</taxon>
        <taxon>Pseudomonadota</taxon>
        <taxon>Betaproteobacteria</taxon>
        <taxon>Burkholderiales</taxon>
        <taxon>Comamonadaceae</taxon>
        <taxon>Hydrogenophaga</taxon>
    </lineage>
</organism>
<evidence type="ECO:0000256" key="1">
    <source>
        <dbReference type="SAM" id="MobiDB-lite"/>
    </source>
</evidence>
<accession>A0A1L1PAT2</accession>
<dbReference type="EMBL" id="CCAE010000001">
    <property type="protein sequence ID" value="CDN85884.1"/>
    <property type="molecule type" value="Genomic_DNA"/>
</dbReference>
<proteinExistence type="predicted"/>
<gene>
    <name evidence="2" type="ORF">BN948_00281</name>
</gene>
<feature type="compositionally biased region" description="Gly residues" evidence="1">
    <location>
        <begin position="152"/>
        <end position="164"/>
    </location>
</feature>
<dbReference type="Pfam" id="PF04314">
    <property type="entry name" value="PCuAC"/>
    <property type="match status" value="1"/>
</dbReference>
<dbReference type="SUPFAM" id="SSF110087">
    <property type="entry name" value="DR1885-like metal-binding protein"/>
    <property type="match status" value="1"/>
</dbReference>
<name>A0A1L1PAT2_HYDIT</name>
<dbReference type="PANTHER" id="PTHR36302">
    <property type="entry name" value="BLR7088 PROTEIN"/>
    <property type="match status" value="1"/>
</dbReference>
<evidence type="ECO:0008006" key="4">
    <source>
        <dbReference type="Google" id="ProtNLM"/>
    </source>
</evidence>
<dbReference type="AlphaFoldDB" id="A0A1L1PAT2"/>
<reference evidence="3" key="1">
    <citation type="submission" date="2014-11" db="EMBL/GenBank/DDBJ databases">
        <title>Draft genome sequence of Hydrogenophaga intermedia S1.</title>
        <authorList>
            <person name="Gan H.M."/>
            <person name="Chew T.H."/>
            <person name="Stolz A."/>
        </authorList>
    </citation>
    <scope>NUCLEOTIDE SEQUENCE [LARGE SCALE GENOMIC DNA]</scope>
    <source>
        <strain evidence="3">S1</strain>
    </source>
</reference>
<keyword evidence="3" id="KW-1185">Reference proteome</keyword>
<protein>
    <recommendedName>
        <fullName evidence="4">Copper chaperone PCu(A)C</fullName>
    </recommendedName>
</protein>
<sequence length="164" mass="16806">MKHLFIASSIAIAATTWAQNPVPSVKVQDAWARATVGAQSATGAFMKLTAPQATRLVEVRSPAAGIVEVHEMKLDGDVMRMRAVTALPLAAGQTVELKPGGYHVMLMDLKAPVKAGDTVPLTLVFEGADGQRQTQDVKATARALGGAPAAPAGGGAHGGGHGKH</sequence>
<dbReference type="PANTHER" id="PTHR36302:SF1">
    <property type="entry name" value="COPPER CHAPERONE PCU(A)C"/>
    <property type="match status" value="1"/>
</dbReference>
<dbReference type="Gene3D" id="2.60.40.1890">
    <property type="entry name" value="PCu(A)C copper chaperone"/>
    <property type="match status" value="1"/>
</dbReference>
<dbReference type="InterPro" id="IPR007410">
    <property type="entry name" value="LpqE-like"/>
</dbReference>
<dbReference type="InterPro" id="IPR058248">
    <property type="entry name" value="Lxx211020-like"/>
</dbReference>
<feature type="region of interest" description="Disordered" evidence="1">
    <location>
        <begin position="141"/>
        <end position="164"/>
    </location>
</feature>
<dbReference type="RefSeq" id="WP_009517755.1">
    <property type="nucleotide sequence ID" value="NZ_CCAE010000001.1"/>
</dbReference>
<evidence type="ECO:0000313" key="2">
    <source>
        <dbReference type="EMBL" id="CDN85884.1"/>
    </source>
</evidence>
<evidence type="ECO:0000313" key="3">
    <source>
        <dbReference type="Proteomes" id="UP000028878"/>
    </source>
</evidence>